<dbReference type="PANTHER" id="PTHR30461">
    <property type="entry name" value="DNA-INVERTASE FROM LAMBDOID PROPHAGE"/>
    <property type="match status" value="1"/>
</dbReference>
<feature type="coiled-coil region" evidence="3">
    <location>
        <begin position="174"/>
        <end position="201"/>
    </location>
</feature>
<dbReference type="InterPro" id="IPR038109">
    <property type="entry name" value="DNA_bind_recomb_sf"/>
</dbReference>
<keyword evidence="1" id="KW-0238">DNA-binding</keyword>
<dbReference type="Pfam" id="PF07508">
    <property type="entry name" value="Recombinase"/>
    <property type="match status" value="1"/>
</dbReference>
<dbReference type="Gene3D" id="3.90.1750.20">
    <property type="entry name" value="Putative Large Serine Recombinase, Chain B, Domain 2"/>
    <property type="match status" value="1"/>
</dbReference>
<feature type="domain" description="Recombinase" evidence="4">
    <location>
        <begin position="2"/>
        <end position="111"/>
    </location>
</feature>
<dbReference type="PANTHER" id="PTHR30461:SF2">
    <property type="entry name" value="SERINE RECOMBINASE PINE-RELATED"/>
    <property type="match status" value="1"/>
</dbReference>
<evidence type="ECO:0000256" key="3">
    <source>
        <dbReference type="SAM" id="Coils"/>
    </source>
</evidence>
<reference evidence="6 7" key="1">
    <citation type="submission" date="2016-10" db="EMBL/GenBank/DDBJ databases">
        <authorList>
            <person name="de Groot N.N."/>
        </authorList>
    </citation>
    <scope>NUCLEOTIDE SEQUENCE [LARGE SCALE GENOMIC DNA]</scope>
    <source>
        <strain evidence="6 7">YAD2003</strain>
    </source>
</reference>
<evidence type="ECO:0000313" key="7">
    <source>
        <dbReference type="Proteomes" id="UP000183190"/>
    </source>
</evidence>
<keyword evidence="3" id="KW-0175">Coiled coil</keyword>
<dbReference type="GO" id="GO:0003677">
    <property type="term" value="F:DNA binding"/>
    <property type="evidence" value="ECO:0007669"/>
    <property type="project" value="UniProtKB-KW"/>
</dbReference>
<name>A0A1H6JLT0_RUMFL</name>
<evidence type="ECO:0000259" key="4">
    <source>
        <dbReference type="Pfam" id="PF07508"/>
    </source>
</evidence>
<dbReference type="InterPro" id="IPR011109">
    <property type="entry name" value="DNA_bind_recombinase_dom"/>
</dbReference>
<evidence type="ECO:0000259" key="5">
    <source>
        <dbReference type="Pfam" id="PF13408"/>
    </source>
</evidence>
<dbReference type="InterPro" id="IPR050639">
    <property type="entry name" value="SSR_resolvase"/>
</dbReference>
<accession>A0A1H6JLT0</accession>
<sequence length="247" mass="29010">MCIEGFGPDQIAKKLSSEKVLIPIAYAISKGYIASGNYKYPTRWNDSTVVKILEHMEYLGHTVNFKTHRKSYKIKKKMQTPREEWKIFENTHPAIITQHDFDLVQALRQNRRRMQKCEELNPFSGMVYCADCGAKMYLCRARTQPKNQDHLKCSTYAKDQLECSAHYIRTVVLQELVLKELNKLLDTIHEHEDEFVQLAMERSAVDHEYDLKKAKRTLYKNEKRIAELDKLFTRLYKDNVSGKITEV</sequence>
<evidence type="ECO:0000256" key="2">
    <source>
        <dbReference type="ARBA" id="ARBA00023172"/>
    </source>
</evidence>
<gene>
    <name evidence="6" type="ORF">SAMN02910265_01646</name>
</gene>
<feature type="domain" description="Recombinase zinc beta ribbon" evidence="5">
    <location>
        <begin position="122"/>
        <end position="182"/>
    </location>
</feature>
<evidence type="ECO:0000256" key="1">
    <source>
        <dbReference type="ARBA" id="ARBA00023125"/>
    </source>
</evidence>
<protein>
    <submittedName>
        <fullName evidence="6">Recombinase zinc beta ribbon domain-containing protein</fullName>
    </submittedName>
</protein>
<dbReference type="RefSeq" id="WP_431768011.1">
    <property type="nucleotide sequence ID" value="NZ_FNWV01000005.1"/>
</dbReference>
<keyword evidence="2" id="KW-0233">DNA recombination</keyword>
<dbReference type="Proteomes" id="UP000183190">
    <property type="component" value="Unassembled WGS sequence"/>
</dbReference>
<dbReference type="InterPro" id="IPR025827">
    <property type="entry name" value="Zn_ribbon_recom_dom"/>
</dbReference>
<dbReference type="AlphaFoldDB" id="A0A1H6JLT0"/>
<proteinExistence type="predicted"/>
<dbReference type="Pfam" id="PF13408">
    <property type="entry name" value="Zn_ribbon_recom"/>
    <property type="match status" value="1"/>
</dbReference>
<organism evidence="6 7">
    <name type="scientific">Ruminococcus flavefaciens</name>
    <dbReference type="NCBI Taxonomy" id="1265"/>
    <lineage>
        <taxon>Bacteria</taxon>
        <taxon>Bacillati</taxon>
        <taxon>Bacillota</taxon>
        <taxon>Clostridia</taxon>
        <taxon>Eubacteriales</taxon>
        <taxon>Oscillospiraceae</taxon>
        <taxon>Ruminococcus</taxon>
    </lineage>
</organism>
<dbReference type="EMBL" id="FNWV01000005">
    <property type="protein sequence ID" value="SEH60138.1"/>
    <property type="molecule type" value="Genomic_DNA"/>
</dbReference>
<evidence type="ECO:0000313" key="6">
    <source>
        <dbReference type="EMBL" id="SEH60138.1"/>
    </source>
</evidence>
<dbReference type="GO" id="GO:0000150">
    <property type="term" value="F:DNA strand exchange activity"/>
    <property type="evidence" value="ECO:0007669"/>
    <property type="project" value="InterPro"/>
</dbReference>